<dbReference type="InterPro" id="IPR036188">
    <property type="entry name" value="FAD/NAD-bd_sf"/>
</dbReference>
<accession>A0ABT5EWI7</accession>
<dbReference type="Gene3D" id="1.10.1060.10">
    <property type="entry name" value="Alpha-helical ferredoxin"/>
    <property type="match status" value="1"/>
</dbReference>
<dbReference type="PANTHER" id="PTHR43513:SF3">
    <property type="entry name" value="DIHYDROOROTATE DEHYDROGENASE B (NAD(+)), ELECTRON TRANSFER SUBUNIT-RELATED"/>
    <property type="match status" value="1"/>
</dbReference>
<dbReference type="SUPFAM" id="SSF51971">
    <property type="entry name" value="Nucleotide-binding domain"/>
    <property type="match status" value="1"/>
</dbReference>
<feature type="domain" description="FAD-binding FR-type" evidence="1">
    <location>
        <begin position="932"/>
        <end position="1040"/>
    </location>
</feature>
<dbReference type="Pfam" id="PF07992">
    <property type="entry name" value="Pyr_redox_2"/>
    <property type="match status" value="1"/>
</dbReference>
<dbReference type="SUPFAM" id="SSF52343">
    <property type="entry name" value="Ferredoxin reductase-like, C-terminal NADP-linked domain"/>
    <property type="match status" value="1"/>
</dbReference>
<dbReference type="Gene3D" id="3.50.50.60">
    <property type="entry name" value="FAD/NAD(P)-binding domain"/>
    <property type="match status" value="1"/>
</dbReference>
<dbReference type="PRINTS" id="PR00368">
    <property type="entry name" value="FADPNR"/>
</dbReference>
<dbReference type="Gene3D" id="2.40.30.10">
    <property type="entry name" value="Translation factors"/>
    <property type="match status" value="1"/>
</dbReference>
<organism evidence="2 3">
    <name type="scientific">Polyangium mundeleinium</name>
    <dbReference type="NCBI Taxonomy" id="2995306"/>
    <lineage>
        <taxon>Bacteria</taxon>
        <taxon>Pseudomonadati</taxon>
        <taxon>Myxococcota</taxon>
        <taxon>Polyangia</taxon>
        <taxon>Polyangiales</taxon>
        <taxon>Polyangiaceae</taxon>
        <taxon>Polyangium</taxon>
    </lineage>
</organism>
<name>A0ABT5EWI7_9BACT</name>
<dbReference type="PROSITE" id="PS51384">
    <property type="entry name" value="FAD_FR"/>
    <property type="match status" value="1"/>
</dbReference>
<dbReference type="CDD" id="cd06192">
    <property type="entry name" value="DHOD_e_trans_like"/>
    <property type="match status" value="1"/>
</dbReference>
<evidence type="ECO:0000313" key="2">
    <source>
        <dbReference type="EMBL" id="MDC0745151.1"/>
    </source>
</evidence>
<dbReference type="SUPFAM" id="SSF63380">
    <property type="entry name" value="Riboflavin synthase domain-like"/>
    <property type="match status" value="1"/>
</dbReference>
<dbReference type="Gene3D" id="3.40.50.80">
    <property type="entry name" value="Nucleotide-binding domain of ferredoxin-NADP reductase (FNR) module"/>
    <property type="match status" value="1"/>
</dbReference>
<dbReference type="InterPro" id="IPR017938">
    <property type="entry name" value="Riboflavin_synthase-like_b-brl"/>
</dbReference>
<keyword evidence="3" id="KW-1185">Reference proteome</keyword>
<gene>
    <name evidence="2" type="ORF">POL67_27710</name>
</gene>
<dbReference type="InterPro" id="IPR017927">
    <property type="entry name" value="FAD-bd_FR_type"/>
</dbReference>
<dbReference type="InterPro" id="IPR009051">
    <property type="entry name" value="Helical_ferredxn"/>
</dbReference>
<dbReference type="PANTHER" id="PTHR43513">
    <property type="entry name" value="DIHYDROOROTATE DEHYDROGENASE B (NAD(+)), ELECTRON TRANSFER SUBUNIT"/>
    <property type="match status" value="1"/>
</dbReference>
<dbReference type="InterPro" id="IPR039261">
    <property type="entry name" value="FNR_nucleotide-bd"/>
</dbReference>
<dbReference type="Proteomes" id="UP001221411">
    <property type="component" value="Unassembled WGS sequence"/>
</dbReference>
<evidence type="ECO:0000259" key="1">
    <source>
        <dbReference type="PROSITE" id="PS51384"/>
    </source>
</evidence>
<dbReference type="RefSeq" id="WP_271922372.1">
    <property type="nucleotide sequence ID" value="NZ_JAQNDO010000001.1"/>
</dbReference>
<comment type="caution">
    <text evidence="2">The sequence shown here is derived from an EMBL/GenBank/DDBJ whole genome shotgun (WGS) entry which is preliminary data.</text>
</comment>
<protein>
    <submittedName>
        <fullName evidence="2">FAD-dependent oxidoreductase</fullName>
    </submittedName>
</protein>
<proteinExistence type="predicted"/>
<evidence type="ECO:0000313" key="3">
    <source>
        <dbReference type="Proteomes" id="UP001221411"/>
    </source>
</evidence>
<dbReference type="InterPro" id="IPR050353">
    <property type="entry name" value="PyrK_electron_transfer"/>
</dbReference>
<dbReference type="EMBL" id="JAQNDO010000001">
    <property type="protein sequence ID" value="MDC0745151.1"/>
    <property type="molecule type" value="Genomic_DNA"/>
</dbReference>
<dbReference type="InterPro" id="IPR023753">
    <property type="entry name" value="FAD/NAD-binding_dom"/>
</dbReference>
<reference evidence="2 3" key="1">
    <citation type="submission" date="2022-11" db="EMBL/GenBank/DDBJ databases">
        <title>Minimal conservation of predation-associated metabolite biosynthetic gene clusters underscores biosynthetic potential of Myxococcota including descriptions for ten novel species: Archangium lansinium sp. nov., Myxococcus landrumus sp. nov., Nannocystis bai.</title>
        <authorList>
            <person name="Ahearne A."/>
            <person name="Stevens C."/>
            <person name="Dowd S."/>
        </authorList>
    </citation>
    <scope>NUCLEOTIDE SEQUENCE [LARGE SCALE GENOMIC DNA]</scope>
    <source>
        <strain evidence="2 3">RJM3</strain>
    </source>
</reference>
<sequence length="1259" mass="138231">MQDGLQVDFSSWVNATSEPSELVLGEPGFVYADLFDAGRLAELTGRFYAYFEAADPTGYERFSKYRACQGSGMSPEELSESLLVGAPHLSRFVARLFGVEREVETLAAGAEERSPLWAFKKDFAKKRLFKPSAGKAWKGTAVEAAHTARRALTAVGAESSRLECGSEAEELAVASATLVLVAIDEVARKAAKAGGASWTPELHEQAAKVRAAIAADPMLTQVAAGAVAVAGDAPTDAEDGAVVAFALDAVEAWLAARRADHHDPARRWGSLKAPATLDHNQLVQLRRADDKLPELFVGPEHERRHRDGFVLTDRRGSAREVESEVDYCLYCHDRDKDSCSKGLRDNKTGAIKPNPLGVTLNGCPLHEKISEMHVMRRSGDSIASLALVCIDNPMLPGTGHRICNDCMKACVFQKQEPVNIPQIETSVLTDVLGLPWGFEIYGLLSRWNPLNVKRPHPRPYIGKNVLVVGLGPAGYTLSHHLALEGFAVAAVDGLKIEPLPVELTGDATRAPRPVRDYKKLYTELDERILLGFGGVSEYGITVRWDKNFLTVLYITLARHQNFRAYGGVRFGGTLDLDDAWKLGFDHVAIAAGAGRPTIIPLKNNVARGIRKASDFLMALQLTGAYKRSSLANLQVRLPAIVIGGGLTAIDTATELIAYYTIQAEKTDARVAKLVAERGEAAAMASFDEEEREFILEQRAHAAQIREEREKAQREGRAPNLQKLLDAWGGVSLVYRKRVIDSPAYRLNHEEVAKSLEEGVRYIENMAPVEAVLDERGHVRGMTFERQKVDEAGKWTASGEIVELPARSVCVAAGTSPNVMYEKEKPGTFAFDKRKQYFQPHKAFVDEAGKLQVEPVADAREGFFTSYSDGAHAVSFYGDNHPHYAGSVVKAMASAKDAYPHVVSLFAKDIERLGEEPQAARDERRRALYTRLDDDFKAVVVKVERLTPTIIDVVVRAPAAARKFEPGQFYRLQNYEVFSKVIDDTRLAMEGIALTGAWVDKEKGLLSLIALEMGTSTRLLAALRVGEEVVVMGPTGTPTEIPTGETVLLAGGGLGNAVLFSIAKALKASGANVVYFAGYKMGQDLFKQEEIEAATDQVVWCTDAGTEIAPRRAADRHFRGNIVQAMKAYAEGALGGEMFKLSQVNRIIAIGSDRMMNAVREARHGVLAPHLNPKHVGIVSINSPMQCMMKEVCAQCLQRWVDPETGKEQFVFTCYNQDQPIDRVDFKNLTARLRANSAQEKLTNMWLDRILAKEPDLRRI</sequence>